<dbReference type="KEGG" id="hdo:MUK72_00295"/>
<name>A0AAX3AQ95_HALDO</name>
<evidence type="ECO:0000313" key="2">
    <source>
        <dbReference type="Proteomes" id="UP000830542"/>
    </source>
</evidence>
<evidence type="ECO:0000313" key="1">
    <source>
        <dbReference type="EMBL" id="UOO95180.1"/>
    </source>
</evidence>
<keyword evidence="2" id="KW-1185">Reference proteome</keyword>
<gene>
    <name evidence="1" type="ORF">MUK72_00295</name>
</gene>
<proteinExistence type="predicted"/>
<dbReference type="EMBL" id="CP095005">
    <property type="protein sequence ID" value="UOO95180.1"/>
    <property type="molecule type" value="Genomic_DNA"/>
</dbReference>
<dbReference type="Proteomes" id="UP000830542">
    <property type="component" value="Chromosome"/>
</dbReference>
<organism evidence="1 2">
    <name type="scientific">Halococcus dombrowskii</name>
    <dbReference type="NCBI Taxonomy" id="179637"/>
    <lineage>
        <taxon>Archaea</taxon>
        <taxon>Methanobacteriati</taxon>
        <taxon>Methanobacteriota</taxon>
        <taxon>Stenosarchaea group</taxon>
        <taxon>Halobacteria</taxon>
        <taxon>Halobacteriales</taxon>
        <taxon>Halococcaceae</taxon>
        <taxon>Halococcus</taxon>
    </lineage>
</organism>
<sequence>MVGIDMALSLATFERAPQFREDDQCQSTLGIRLQRPGIKDDENIFVEKLTKIEDVVGIIRRAIEDPTEPRVAGDRLDAGLDALHDVLERLLRVRGDTL</sequence>
<protein>
    <submittedName>
        <fullName evidence="1">Uncharacterized protein</fullName>
    </submittedName>
</protein>
<accession>A0AAX3AQ95</accession>
<reference evidence="1" key="1">
    <citation type="submission" date="2022-04" db="EMBL/GenBank/DDBJ databases">
        <title>Sequencing and genomic assembly of Halococcus dombrowskii.</title>
        <authorList>
            <person name="Lim S.W."/>
            <person name="MacLea K.S."/>
        </authorList>
    </citation>
    <scope>NUCLEOTIDE SEQUENCE</scope>
    <source>
        <strain evidence="1">H4</strain>
    </source>
</reference>
<dbReference type="AlphaFoldDB" id="A0AAX3AQ95"/>